<dbReference type="Proteomes" id="UP001501496">
    <property type="component" value="Unassembled WGS sequence"/>
</dbReference>
<organism evidence="5 6">
    <name type="scientific">Postechiella marina</name>
    <dbReference type="NCBI Taxonomy" id="943941"/>
    <lineage>
        <taxon>Bacteria</taxon>
        <taxon>Pseudomonadati</taxon>
        <taxon>Bacteroidota</taxon>
        <taxon>Flavobacteriia</taxon>
        <taxon>Flavobacteriales</taxon>
        <taxon>Flavobacteriaceae</taxon>
        <taxon>Postechiella</taxon>
    </lineage>
</organism>
<dbReference type="InterPro" id="IPR009057">
    <property type="entry name" value="Homeodomain-like_sf"/>
</dbReference>
<keyword evidence="2" id="KW-0238">DNA-binding</keyword>
<dbReference type="PRINTS" id="PR00032">
    <property type="entry name" value="HTHARAC"/>
</dbReference>
<evidence type="ECO:0000313" key="5">
    <source>
        <dbReference type="EMBL" id="GAA4238325.1"/>
    </source>
</evidence>
<dbReference type="PROSITE" id="PS01124">
    <property type="entry name" value="HTH_ARAC_FAMILY_2"/>
    <property type="match status" value="1"/>
</dbReference>
<evidence type="ECO:0000256" key="1">
    <source>
        <dbReference type="ARBA" id="ARBA00023015"/>
    </source>
</evidence>
<comment type="caution">
    <text evidence="5">The sequence shown here is derived from an EMBL/GenBank/DDBJ whole genome shotgun (WGS) entry which is preliminary data.</text>
</comment>
<dbReference type="Gene3D" id="1.10.10.60">
    <property type="entry name" value="Homeodomain-like"/>
    <property type="match status" value="2"/>
</dbReference>
<evidence type="ECO:0000256" key="3">
    <source>
        <dbReference type="ARBA" id="ARBA00023163"/>
    </source>
</evidence>
<dbReference type="SUPFAM" id="SSF46689">
    <property type="entry name" value="Homeodomain-like"/>
    <property type="match status" value="2"/>
</dbReference>
<reference evidence="6" key="1">
    <citation type="journal article" date="2019" name="Int. J. Syst. Evol. Microbiol.">
        <title>The Global Catalogue of Microorganisms (GCM) 10K type strain sequencing project: providing services to taxonomists for standard genome sequencing and annotation.</title>
        <authorList>
            <consortium name="The Broad Institute Genomics Platform"/>
            <consortium name="The Broad Institute Genome Sequencing Center for Infectious Disease"/>
            <person name="Wu L."/>
            <person name="Ma J."/>
        </authorList>
    </citation>
    <scope>NUCLEOTIDE SEQUENCE [LARGE SCALE GENOMIC DNA]</scope>
    <source>
        <strain evidence="6">JCM 17630</strain>
    </source>
</reference>
<dbReference type="PANTHER" id="PTHR43280:SF28">
    <property type="entry name" value="HTH-TYPE TRANSCRIPTIONAL ACTIVATOR RHAS"/>
    <property type="match status" value="1"/>
</dbReference>
<dbReference type="EMBL" id="BAABCA010000006">
    <property type="protein sequence ID" value="GAA4238325.1"/>
    <property type="molecule type" value="Genomic_DNA"/>
</dbReference>
<feature type="domain" description="HTH araC/xylS-type" evidence="4">
    <location>
        <begin position="184"/>
        <end position="282"/>
    </location>
</feature>
<name>A0ABP8CER6_9FLAO</name>
<protein>
    <submittedName>
        <fullName evidence="5">AraC family transcriptional regulator</fullName>
    </submittedName>
</protein>
<keyword evidence="1" id="KW-0805">Transcription regulation</keyword>
<dbReference type="PANTHER" id="PTHR43280">
    <property type="entry name" value="ARAC-FAMILY TRANSCRIPTIONAL REGULATOR"/>
    <property type="match status" value="1"/>
</dbReference>
<dbReference type="Pfam" id="PF12833">
    <property type="entry name" value="HTH_18"/>
    <property type="match status" value="1"/>
</dbReference>
<dbReference type="InterPro" id="IPR020449">
    <property type="entry name" value="Tscrpt_reg_AraC-type_HTH"/>
</dbReference>
<evidence type="ECO:0000256" key="2">
    <source>
        <dbReference type="ARBA" id="ARBA00023125"/>
    </source>
</evidence>
<gene>
    <name evidence="5" type="ORF">GCM10022291_28360</name>
</gene>
<sequence length="286" mass="34223">MQDYLKYLRFFLLNIDLVKLDASWDYDNVISPFVRMYLITSGHAYVYHNDKKFDLKPGYMYLIPSYTYSRYKCELQHEQLYISFMEEIGNGLSVFSFNDFRYQIKSSKLDTYYFKRLLEINPNRSLLDDNPHKYKSFSSFLELKKTRLNSSFYLETQGLLKILLSRFIVEGNRSSEKRERRDIDKVLVYLLENLHENLTVERLAAFSNLSKDHFSRSFYEKYKMRPNLYIQSKRVERAQLLLHTTNDSIKAISEKVGFDNFSYFSKVFKKITGKTPANYKKEQSQV</sequence>
<dbReference type="InterPro" id="IPR018060">
    <property type="entry name" value="HTH_AraC"/>
</dbReference>
<dbReference type="PROSITE" id="PS00041">
    <property type="entry name" value="HTH_ARAC_FAMILY_1"/>
    <property type="match status" value="1"/>
</dbReference>
<dbReference type="InterPro" id="IPR018062">
    <property type="entry name" value="HTH_AraC-typ_CS"/>
</dbReference>
<proteinExistence type="predicted"/>
<accession>A0ABP8CER6</accession>
<evidence type="ECO:0000313" key="6">
    <source>
        <dbReference type="Proteomes" id="UP001501496"/>
    </source>
</evidence>
<keyword evidence="3" id="KW-0804">Transcription</keyword>
<evidence type="ECO:0000259" key="4">
    <source>
        <dbReference type="PROSITE" id="PS01124"/>
    </source>
</evidence>
<keyword evidence="6" id="KW-1185">Reference proteome</keyword>
<dbReference type="SMART" id="SM00342">
    <property type="entry name" value="HTH_ARAC"/>
    <property type="match status" value="1"/>
</dbReference>